<evidence type="ECO:0000313" key="4">
    <source>
        <dbReference type="Proteomes" id="UP001242480"/>
    </source>
</evidence>
<sequence length="402" mass="41762">MPSRSPADGEALLIAAQSGRALAAAARRAGFVPLVADLFGDSDTRALAAAWRGLDGRLGLGFREDGVLAALESLAAASPVRVRGVVLGSGFERRTRLMAAIAGRFRLIGASPACVRRLKDPLDFAATLARLGIPHPAVALAPPLSGTGAGTGAWLRKRRGGSGGGHIREAAAGPGRDAYFQERVAGEAFGVAFLADGHDAQLVAVTRQWVSPGRRAPWRYGGAIEPGSLPAGLAAAVEAALRRLVPAFGLTGLASADLLVAGERWWLLEINPRPGATLDVLDRRPTPLLRRHVAAADGQLGTPEEHPAEAAGAMILYAGRTIACVPAADWPDWAADRPEPASRIAAGAPICTVKARAADAATVRTLLEARGRAIQDLIEDGKHIGDGHAQAAEHQHARHAAR</sequence>
<dbReference type="Pfam" id="PF02655">
    <property type="entry name" value="ATP-grasp_3"/>
    <property type="match status" value="1"/>
</dbReference>
<evidence type="ECO:0000259" key="2">
    <source>
        <dbReference type="PROSITE" id="PS50975"/>
    </source>
</evidence>
<evidence type="ECO:0000313" key="3">
    <source>
        <dbReference type="EMBL" id="MDQ0467096.1"/>
    </source>
</evidence>
<dbReference type="Gene3D" id="3.30.470.20">
    <property type="entry name" value="ATP-grasp fold, B domain"/>
    <property type="match status" value="1"/>
</dbReference>
<keyword evidence="1" id="KW-0067">ATP-binding</keyword>
<keyword evidence="4" id="KW-1185">Reference proteome</keyword>
<reference evidence="3 4" key="1">
    <citation type="submission" date="2023-07" db="EMBL/GenBank/DDBJ databases">
        <title>Genomic Encyclopedia of Type Strains, Phase IV (KMG-IV): sequencing the most valuable type-strain genomes for metagenomic binning, comparative biology and taxonomic classification.</title>
        <authorList>
            <person name="Goeker M."/>
        </authorList>
    </citation>
    <scope>NUCLEOTIDE SEQUENCE [LARGE SCALE GENOMIC DNA]</scope>
    <source>
        <strain evidence="3 4">DSM 19619</strain>
    </source>
</reference>
<name>A0ABU0IYM2_9HYPH</name>
<protein>
    <submittedName>
        <fullName evidence="3">ATP-grasp superfamily ATP-dependent carboligase</fullName>
    </submittedName>
</protein>
<evidence type="ECO:0000256" key="1">
    <source>
        <dbReference type="PROSITE-ProRule" id="PRU00409"/>
    </source>
</evidence>
<dbReference type="InterPro" id="IPR016677">
    <property type="entry name" value="UCP016817_carboligase"/>
</dbReference>
<dbReference type="RefSeq" id="WP_307266313.1">
    <property type="nucleotide sequence ID" value="NZ_JAUSVX010000001.1"/>
</dbReference>
<dbReference type="EMBL" id="JAUSVX010000001">
    <property type="protein sequence ID" value="MDQ0467096.1"/>
    <property type="molecule type" value="Genomic_DNA"/>
</dbReference>
<comment type="caution">
    <text evidence="3">The sequence shown here is derived from an EMBL/GenBank/DDBJ whole genome shotgun (WGS) entry which is preliminary data.</text>
</comment>
<dbReference type="SUPFAM" id="SSF56059">
    <property type="entry name" value="Glutathione synthetase ATP-binding domain-like"/>
    <property type="match status" value="1"/>
</dbReference>
<dbReference type="InterPro" id="IPR011761">
    <property type="entry name" value="ATP-grasp"/>
</dbReference>
<organism evidence="3 4">
    <name type="scientific">Labrys wisconsinensis</name>
    <dbReference type="NCBI Taxonomy" id="425677"/>
    <lineage>
        <taxon>Bacteria</taxon>
        <taxon>Pseudomonadati</taxon>
        <taxon>Pseudomonadota</taxon>
        <taxon>Alphaproteobacteria</taxon>
        <taxon>Hyphomicrobiales</taxon>
        <taxon>Xanthobacteraceae</taxon>
        <taxon>Labrys</taxon>
    </lineage>
</organism>
<keyword evidence="1" id="KW-0547">Nucleotide-binding</keyword>
<proteinExistence type="predicted"/>
<accession>A0ABU0IYM2</accession>
<feature type="domain" description="ATP-grasp" evidence="2">
    <location>
        <begin position="99"/>
        <end position="297"/>
    </location>
</feature>
<gene>
    <name evidence="3" type="ORF">QO011_000091</name>
</gene>
<dbReference type="Proteomes" id="UP001242480">
    <property type="component" value="Unassembled WGS sequence"/>
</dbReference>
<dbReference type="PIRSF" id="PIRSF016817">
    <property type="entry name" value="UCP016817_carboligase"/>
    <property type="match status" value="1"/>
</dbReference>
<dbReference type="InterPro" id="IPR003806">
    <property type="entry name" value="ATP-grasp_PylC-type"/>
</dbReference>
<dbReference type="PROSITE" id="PS50975">
    <property type="entry name" value="ATP_GRASP"/>
    <property type="match status" value="1"/>
</dbReference>